<proteinExistence type="predicted"/>
<feature type="transmembrane region" description="Helical" evidence="1">
    <location>
        <begin position="34"/>
        <end position="53"/>
    </location>
</feature>
<organism evidence="2 3">
    <name type="scientific">Aphis glycines</name>
    <name type="common">Soybean aphid</name>
    <dbReference type="NCBI Taxonomy" id="307491"/>
    <lineage>
        <taxon>Eukaryota</taxon>
        <taxon>Metazoa</taxon>
        <taxon>Ecdysozoa</taxon>
        <taxon>Arthropoda</taxon>
        <taxon>Hexapoda</taxon>
        <taxon>Insecta</taxon>
        <taxon>Pterygota</taxon>
        <taxon>Neoptera</taxon>
        <taxon>Paraneoptera</taxon>
        <taxon>Hemiptera</taxon>
        <taxon>Sternorrhyncha</taxon>
        <taxon>Aphidomorpha</taxon>
        <taxon>Aphidoidea</taxon>
        <taxon>Aphididae</taxon>
        <taxon>Aphidini</taxon>
        <taxon>Aphis</taxon>
        <taxon>Aphis</taxon>
    </lineage>
</organism>
<comment type="caution">
    <text evidence="2">The sequence shown here is derived from an EMBL/GenBank/DDBJ whole genome shotgun (WGS) entry which is preliminary data.</text>
</comment>
<protein>
    <submittedName>
        <fullName evidence="2">Uncharacterized protein</fullName>
    </submittedName>
</protein>
<sequence length="512" mass="59263">MPQFTYSHLKTYIIVSTRKAERSRTVICRISIKYAYNCSCYVIFLKIITYILIVNKVFSIAAILTSHLHVLKQFMQLLSGYPNVIRPTSDRDVNRVDNSADTSRVYMSSSRVCKRQIQSDYLWFWLSRPHEICSLVLSVTGGRRRCLPVAARAINHIMSDTDSIKTDKSQSELQQKYDKLAMEFAKARMQLNVLKKAYTAKTSKLDHRSIESLDQFESSKYDSMSTSSLEIQENFNKTNQVNSKGKGIDELKSKDVQFLRQDINSMHQYIQRVLNSTNSSQLDYNLIMSEIEYCKSLQNSSPNNLCEVLNDELTALKCSVTDCLYNMLYNKLESRTKINTEDSSNTYLHHYCLDNDYKSDEDRLQKVFVTLVLHFFLSFIIHLNDVLQDLLKDINLKDASLALQKSLKSLTNKLHSNSLVLEKILTYSEDLKTFKFDTQHIVMENIVLFISNKYVECVNSIKHFIKSDNTIHIDCSSLRQSMISFMALKFPIGENENVTLKCLVRFLNLNFL</sequence>
<keyword evidence="1" id="KW-0812">Transmembrane</keyword>
<keyword evidence="1" id="KW-1133">Transmembrane helix</keyword>
<evidence type="ECO:0000256" key="1">
    <source>
        <dbReference type="SAM" id="Phobius"/>
    </source>
</evidence>
<keyword evidence="1" id="KW-0472">Membrane</keyword>
<evidence type="ECO:0000313" key="3">
    <source>
        <dbReference type="Proteomes" id="UP000475862"/>
    </source>
</evidence>
<dbReference type="Proteomes" id="UP000475862">
    <property type="component" value="Unassembled WGS sequence"/>
</dbReference>
<keyword evidence="3" id="KW-1185">Reference proteome</keyword>
<accession>A0A6G0T602</accession>
<reference evidence="2 3" key="1">
    <citation type="submission" date="2019-08" db="EMBL/GenBank/DDBJ databases">
        <title>The genome of the soybean aphid Biotype 1, its phylome, world population structure and adaptation to the North American continent.</title>
        <authorList>
            <person name="Giordano R."/>
            <person name="Donthu R.K."/>
            <person name="Hernandez A.G."/>
            <person name="Wright C.L."/>
            <person name="Zimin A.V."/>
        </authorList>
    </citation>
    <scope>NUCLEOTIDE SEQUENCE [LARGE SCALE GENOMIC DNA]</scope>
    <source>
        <tissue evidence="2">Whole aphids</tissue>
    </source>
</reference>
<dbReference type="AlphaFoldDB" id="A0A6G0T602"/>
<dbReference type="OrthoDB" id="5566667at2759"/>
<evidence type="ECO:0000313" key="2">
    <source>
        <dbReference type="EMBL" id="KAE9525448.1"/>
    </source>
</evidence>
<name>A0A6G0T602_APHGL</name>
<dbReference type="EMBL" id="VYZN01000060">
    <property type="protein sequence ID" value="KAE9525448.1"/>
    <property type="molecule type" value="Genomic_DNA"/>
</dbReference>
<gene>
    <name evidence="2" type="ORF">AGLY_014248</name>
</gene>